<feature type="transmembrane region" description="Helical" evidence="6">
    <location>
        <begin position="139"/>
        <end position="158"/>
    </location>
</feature>
<accession>A0AAN8Q0F5</accession>
<dbReference type="EMBL" id="JAZGQO010000002">
    <property type="protein sequence ID" value="KAK6192063.1"/>
    <property type="molecule type" value="Genomic_DNA"/>
</dbReference>
<dbReference type="PANTHER" id="PTHR21421">
    <property type="entry name" value="GUSTATORY RECEPTOR"/>
    <property type="match status" value="1"/>
</dbReference>
<evidence type="ECO:0000256" key="2">
    <source>
        <dbReference type="ARBA" id="ARBA00022692"/>
    </source>
</evidence>
<evidence type="ECO:0000256" key="4">
    <source>
        <dbReference type="ARBA" id="ARBA00023136"/>
    </source>
</evidence>
<gene>
    <name evidence="7" type="ORF">SNE40_003608</name>
</gene>
<evidence type="ECO:0000256" key="3">
    <source>
        <dbReference type="ARBA" id="ARBA00022989"/>
    </source>
</evidence>
<evidence type="ECO:0000313" key="7">
    <source>
        <dbReference type="EMBL" id="KAK6192063.1"/>
    </source>
</evidence>
<name>A0AAN8Q0F5_PATCE</name>
<dbReference type="AlphaFoldDB" id="A0AAN8Q0F5"/>
<evidence type="ECO:0000256" key="6">
    <source>
        <dbReference type="SAM" id="Phobius"/>
    </source>
</evidence>
<reference evidence="7 8" key="1">
    <citation type="submission" date="2024-01" db="EMBL/GenBank/DDBJ databases">
        <title>The genome of the rayed Mediterranean limpet Patella caerulea (Linnaeus, 1758).</title>
        <authorList>
            <person name="Anh-Thu Weber A."/>
            <person name="Halstead-Nussloch G."/>
        </authorList>
    </citation>
    <scope>NUCLEOTIDE SEQUENCE [LARGE SCALE GENOMIC DNA]</scope>
    <source>
        <strain evidence="7">AATW-2023a</strain>
        <tissue evidence="7">Whole specimen</tissue>
    </source>
</reference>
<dbReference type="Pfam" id="PF08395">
    <property type="entry name" value="7tm_7"/>
    <property type="match status" value="1"/>
</dbReference>
<dbReference type="InterPro" id="IPR013604">
    <property type="entry name" value="7TM_chemorcpt"/>
</dbReference>
<evidence type="ECO:0008006" key="9">
    <source>
        <dbReference type="Google" id="ProtNLM"/>
    </source>
</evidence>
<keyword evidence="3 6" id="KW-1133">Transmembrane helix</keyword>
<feature type="transmembrane region" description="Helical" evidence="6">
    <location>
        <begin position="178"/>
        <end position="196"/>
    </location>
</feature>
<evidence type="ECO:0000313" key="8">
    <source>
        <dbReference type="Proteomes" id="UP001347796"/>
    </source>
</evidence>
<dbReference type="PANTHER" id="PTHR21421:SF29">
    <property type="entry name" value="GUSTATORY RECEPTOR 5A FOR TREHALOSE-RELATED"/>
    <property type="match status" value="1"/>
</dbReference>
<evidence type="ECO:0000256" key="1">
    <source>
        <dbReference type="ARBA" id="ARBA00004141"/>
    </source>
</evidence>
<feature type="transmembrane region" description="Helical" evidence="6">
    <location>
        <begin position="79"/>
        <end position="105"/>
    </location>
</feature>
<keyword evidence="5" id="KW-0675">Receptor</keyword>
<keyword evidence="2 6" id="KW-0812">Transmembrane</keyword>
<dbReference type="GO" id="GO:0038023">
    <property type="term" value="F:signaling receptor activity"/>
    <property type="evidence" value="ECO:0007669"/>
    <property type="project" value="UniProtKB-ARBA"/>
</dbReference>
<keyword evidence="8" id="KW-1185">Reference proteome</keyword>
<evidence type="ECO:0000256" key="5">
    <source>
        <dbReference type="ARBA" id="ARBA00023170"/>
    </source>
</evidence>
<organism evidence="7 8">
    <name type="scientific">Patella caerulea</name>
    <name type="common">Rayed Mediterranean limpet</name>
    <dbReference type="NCBI Taxonomy" id="87958"/>
    <lineage>
        <taxon>Eukaryota</taxon>
        <taxon>Metazoa</taxon>
        <taxon>Spiralia</taxon>
        <taxon>Lophotrochozoa</taxon>
        <taxon>Mollusca</taxon>
        <taxon>Gastropoda</taxon>
        <taxon>Patellogastropoda</taxon>
        <taxon>Patelloidea</taxon>
        <taxon>Patellidae</taxon>
        <taxon>Patella</taxon>
    </lineage>
</organism>
<dbReference type="Proteomes" id="UP001347796">
    <property type="component" value="Unassembled WGS sequence"/>
</dbReference>
<sequence>MKPGCDKDVWQKDTSKTYQSIKPFLHFMAIFGLYRIGRGSHCSTVLLTALVILQVAILLWCIAKVIWCFNGADVAQDESLTVASITILTQFLVCLLTLILGLRFLPVRINKFLKMCDNLMSNPFFEVSIVHYRKRTMTFSIIAMVAIVICAIFVIFINPPFVSDFACVRSPVTQNRPIIFWLNTTILPLLVFFVLGNKISVHGSLFILMAFVKKEFSRCNDEFKKLLDSIPTEKKVQEIKERYFLVCQLCENLDATFNPLDACIMFLNSLWICTQIYTIASNPLSFASVMFNCSFIIIELVELSVLILQGASLNQEAKQCLETSKYLDGTKMGHKTIAMVTLFAENMRSTEVGLSFMKLFIIKKSTIITIVGTLISYIIVVIQFRPG</sequence>
<protein>
    <recommendedName>
        <fullName evidence="9">Gustatory receptor</fullName>
    </recommendedName>
</protein>
<comment type="subcellular location">
    <subcellularLocation>
        <location evidence="1">Membrane</location>
        <topology evidence="1">Multi-pass membrane protein</topology>
    </subcellularLocation>
</comment>
<dbReference type="GO" id="GO:0016020">
    <property type="term" value="C:membrane"/>
    <property type="evidence" value="ECO:0007669"/>
    <property type="project" value="UniProtKB-SubCell"/>
</dbReference>
<dbReference type="GO" id="GO:0050909">
    <property type="term" value="P:sensory perception of taste"/>
    <property type="evidence" value="ECO:0007669"/>
    <property type="project" value="InterPro"/>
</dbReference>
<keyword evidence="4 6" id="KW-0472">Membrane</keyword>
<proteinExistence type="predicted"/>
<feature type="transmembrane region" description="Helical" evidence="6">
    <location>
        <begin position="366"/>
        <end position="384"/>
    </location>
</feature>
<dbReference type="GO" id="GO:0051606">
    <property type="term" value="P:detection of stimulus"/>
    <property type="evidence" value="ECO:0007669"/>
    <property type="project" value="UniProtKB-ARBA"/>
</dbReference>
<feature type="transmembrane region" description="Helical" evidence="6">
    <location>
        <begin position="44"/>
        <end position="67"/>
    </location>
</feature>
<comment type="caution">
    <text evidence="7">The sequence shown here is derived from an EMBL/GenBank/DDBJ whole genome shotgun (WGS) entry which is preliminary data.</text>
</comment>